<dbReference type="PANTHER" id="PTHR30629:SF2">
    <property type="entry name" value="PROPHAGE INTEGRASE INTS-RELATED"/>
    <property type="match status" value="1"/>
</dbReference>
<comment type="caution">
    <text evidence="6">The sequence shown here is derived from an EMBL/GenBank/DDBJ whole genome shotgun (WGS) entry which is preliminary data.</text>
</comment>
<dbReference type="GO" id="GO:0015074">
    <property type="term" value="P:DNA integration"/>
    <property type="evidence" value="ECO:0007669"/>
    <property type="project" value="UniProtKB-KW"/>
</dbReference>
<dbReference type="SUPFAM" id="SSF56349">
    <property type="entry name" value="DNA breaking-rejoining enzymes"/>
    <property type="match status" value="1"/>
</dbReference>
<protein>
    <submittedName>
        <fullName evidence="6">Integrase</fullName>
    </submittedName>
</protein>
<dbReference type="InterPro" id="IPR013762">
    <property type="entry name" value="Integrase-like_cat_sf"/>
</dbReference>
<evidence type="ECO:0000313" key="7">
    <source>
        <dbReference type="Proteomes" id="UP000197446"/>
    </source>
</evidence>
<dbReference type="InterPro" id="IPR011010">
    <property type="entry name" value="DNA_brk_join_enz"/>
</dbReference>
<dbReference type="PROSITE" id="PS51898">
    <property type="entry name" value="TYR_RECOMBINASE"/>
    <property type="match status" value="1"/>
</dbReference>
<evidence type="ECO:0000256" key="3">
    <source>
        <dbReference type="ARBA" id="ARBA00023125"/>
    </source>
</evidence>
<dbReference type="Gene3D" id="1.10.150.130">
    <property type="match status" value="1"/>
</dbReference>
<sequence length="413" mass="46035">MPLTDVECKNATCPAEQKRIRLADGQGLYLEVAPNGSKRWFWKYYFNGKEKRLALGSYPETAPKAARLKRDEARLLQQSGTDPAQARTVAKLQRKAAAVNTFEAVARDFHQLKAPGWSEHYAARWLARLEKDVFPWIGKLPITDVKAPLLLATLRRVEARGVRELAHSLREACGQVFKHGATLGACEHNPAATLSSALRPVATKHMAAVLEPKAAGDLMRAILAYEGQPATRTALELSALIFQRPGNVRAMEWAWVDLDAGMLTIPAESMKRVKSAKVNGRPHFVPLAPRAVELLRDLHPLTGHGRFVFPSLLTGERCMSENTLRTALRRMGFDNDAMTPHGFRAMARTLMVERLNVHPDVIEAQLAHGKSGPLGMAYDRAEFMEQRRQMMNTWAEYLHRLAQGGEVLPFKAA</sequence>
<dbReference type="CDD" id="cd00801">
    <property type="entry name" value="INT_P4_C"/>
    <property type="match status" value="1"/>
</dbReference>
<keyword evidence="3" id="KW-0238">DNA-binding</keyword>
<dbReference type="Gene3D" id="1.10.443.10">
    <property type="entry name" value="Intergrase catalytic core"/>
    <property type="match status" value="1"/>
</dbReference>
<reference evidence="6 7" key="1">
    <citation type="journal article" date="2007" name="Int. J. Syst. Evol. Microbiol.">
        <title>Description of Pelomonas aquatica sp. nov. and Pelomonas puraquae sp. nov., isolated from industrial and haemodialysis water.</title>
        <authorList>
            <person name="Gomila M."/>
            <person name="Bowien B."/>
            <person name="Falsen E."/>
            <person name="Moore E.R."/>
            <person name="Lalucat J."/>
        </authorList>
    </citation>
    <scope>NUCLEOTIDE SEQUENCE [LARGE SCALE GENOMIC DNA]</scope>
    <source>
        <strain evidence="6 7">CCUG 52769</strain>
    </source>
</reference>
<dbReference type="AlphaFoldDB" id="A0A254N401"/>
<keyword evidence="4" id="KW-0233">DNA recombination</keyword>
<organism evidence="6 7">
    <name type="scientific">Roseateles puraquae</name>
    <dbReference type="NCBI Taxonomy" id="431059"/>
    <lineage>
        <taxon>Bacteria</taxon>
        <taxon>Pseudomonadati</taxon>
        <taxon>Pseudomonadota</taxon>
        <taxon>Betaproteobacteria</taxon>
        <taxon>Burkholderiales</taxon>
        <taxon>Sphaerotilaceae</taxon>
        <taxon>Roseateles</taxon>
    </lineage>
</organism>
<proteinExistence type="inferred from homology"/>
<dbReference type="InterPro" id="IPR050808">
    <property type="entry name" value="Phage_Integrase"/>
</dbReference>
<keyword evidence="2" id="KW-0229">DNA integration</keyword>
<dbReference type="PANTHER" id="PTHR30629">
    <property type="entry name" value="PROPHAGE INTEGRASE"/>
    <property type="match status" value="1"/>
</dbReference>
<dbReference type="GO" id="GO:0006310">
    <property type="term" value="P:DNA recombination"/>
    <property type="evidence" value="ECO:0007669"/>
    <property type="project" value="UniProtKB-KW"/>
</dbReference>
<dbReference type="Pfam" id="PF22022">
    <property type="entry name" value="Phage_int_M"/>
    <property type="match status" value="1"/>
</dbReference>
<dbReference type="InterPro" id="IPR053876">
    <property type="entry name" value="Phage_int_M"/>
</dbReference>
<evidence type="ECO:0000256" key="4">
    <source>
        <dbReference type="ARBA" id="ARBA00023172"/>
    </source>
</evidence>
<evidence type="ECO:0000256" key="1">
    <source>
        <dbReference type="ARBA" id="ARBA00008857"/>
    </source>
</evidence>
<dbReference type="Gene3D" id="3.30.160.390">
    <property type="entry name" value="Integrase, DNA-binding domain"/>
    <property type="match status" value="1"/>
</dbReference>
<comment type="similarity">
    <text evidence="1">Belongs to the 'phage' integrase family.</text>
</comment>
<dbReference type="OrthoDB" id="9775880at2"/>
<feature type="domain" description="Tyr recombinase" evidence="5">
    <location>
        <begin position="205"/>
        <end position="392"/>
    </location>
</feature>
<dbReference type="InterPro" id="IPR002104">
    <property type="entry name" value="Integrase_catalytic"/>
</dbReference>
<dbReference type="GO" id="GO:0003677">
    <property type="term" value="F:DNA binding"/>
    <property type="evidence" value="ECO:0007669"/>
    <property type="project" value="UniProtKB-KW"/>
</dbReference>
<gene>
    <name evidence="6" type="ORF">CDO81_19590</name>
</gene>
<dbReference type="InterPro" id="IPR038488">
    <property type="entry name" value="Integrase_DNA-bd_sf"/>
</dbReference>
<keyword evidence="7" id="KW-1185">Reference proteome</keyword>
<dbReference type="Pfam" id="PF13356">
    <property type="entry name" value="Arm-DNA-bind_3"/>
    <property type="match status" value="1"/>
</dbReference>
<dbReference type="InterPro" id="IPR025166">
    <property type="entry name" value="Integrase_DNA_bind_dom"/>
</dbReference>
<dbReference type="Pfam" id="PF00589">
    <property type="entry name" value="Phage_integrase"/>
    <property type="match status" value="1"/>
</dbReference>
<dbReference type="EMBL" id="NISI01000009">
    <property type="protein sequence ID" value="OWR02394.1"/>
    <property type="molecule type" value="Genomic_DNA"/>
</dbReference>
<evidence type="ECO:0000256" key="2">
    <source>
        <dbReference type="ARBA" id="ARBA00022908"/>
    </source>
</evidence>
<dbReference type="RefSeq" id="WP_088484914.1">
    <property type="nucleotide sequence ID" value="NZ_NISI01000009.1"/>
</dbReference>
<name>A0A254N401_9BURK</name>
<dbReference type="InterPro" id="IPR010998">
    <property type="entry name" value="Integrase_recombinase_N"/>
</dbReference>
<accession>A0A254N401</accession>
<evidence type="ECO:0000259" key="5">
    <source>
        <dbReference type="PROSITE" id="PS51898"/>
    </source>
</evidence>
<dbReference type="Proteomes" id="UP000197446">
    <property type="component" value="Unassembled WGS sequence"/>
</dbReference>
<evidence type="ECO:0000313" key="6">
    <source>
        <dbReference type="EMBL" id="OWR02394.1"/>
    </source>
</evidence>